<organism evidence="4 5">
    <name type="scientific">Teratosphaeria destructans</name>
    <dbReference type="NCBI Taxonomy" id="418781"/>
    <lineage>
        <taxon>Eukaryota</taxon>
        <taxon>Fungi</taxon>
        <taxon>Dikarya</taxon>
        <taxon>Ascomycota</taxon>
        <taxon>Pezizomycotina</taxon>
        <taxon>Dothideomycetes</taxon>
        <taxon>Dothideomycetidae</taxon>
        <taxon>Mycosphaerellales</taxon>
        <taxon>Teratosphaeriaceae</taxon>
        <taxon>Teratosphaeria</taxon>
    </lineage>
</organism>
<dbReference type="EMBL" id="RIBY02002311">
    <property type="protein sequence ID" value="KAH9819844.1"/>
    <property type="molecule type" value="Genomic_DNA"/>
</dbReference>
<comment type="caution">
    <text evidence="4">The sequence shown here is derived from an EMBL/GenBank/DDBJ whole genome shotgun (WGS) entry which is preliminary data.</text>
</comment>
<evidence type="ECO:0000256" key="1">
    <source>
        <dbReference type="SAM" id="MobiDB-lite"/>
    </source>
</evidence>
<keyword evidence="5" id="KW-1185">Reference proteome</keyword>
<proteinExistence type="predicted"/>
<feature type="domain" description="DUF7908" evidence="3">
    <location>
        <begin position="67"/>
        <end position="199"/>
    </location>
</feature>
<evidence type="ECO:0000259" key="3">
    <source>
        <dbReference type="Pfam" id="PF25485"/>
    </source>
</evidence>
<accession>A0A9W7VZ69</accession>
<feature type="region of interest" description="Disordered" evidence="1">
    <location>
        <begin position="389"/>
        <end position="496"/>
    </location>
</feature>
<reference evidence="4 5" key="2">
    <citation type="journal article" date="2021" name="Curr. Genet.">
        <title>Genetic response to nitrogen starvation in the aggressive Eucalyptus foliar pathogen Teratosphaeria destructans.</title>
        <authorList>
            <person name="Havenga M."/>
            <person name="Wingfield B.D."/>
            <person name="Wingfield M.J."/>
            <person name="Dreyer L.L."/>
            <person name="Roets F."/>
            <person name="Aylward J."/>
        </authorList>
    </citation>
    <scope>NUCLEOTIDE SEQUENCE [LARGE SCALE GENOMIC DNA]</scope>
    <source>
        <strain evidence="4">CMW44962</strain>
    </source>
</reference>
<name>A0A9W7VZ69_9PEZI</name>
<protein>
    <recommendedName>
        <fullName evidence="3">DUF7908 domain-containing protein</fullName>
    </recommendedName>
</protein>
<sequence length="686" mass="68227">MRMHGAAAALALASVSLFSGVSSGQVVTFTEYAACSAVYTSGSQTVTVTQSTATVGPTPLSDASANSGTPFVLAVNTGTSSRKRQSTTAWIAENGNMTTNGTEAAVFTITNGSLSLRAGVVSTSEGVNFKVFAAAPGNISLTFSISNGALRWVNPAFDGGAATFYKTPADLIEGAEVLARFAGAIESSWAAVLLTAESESSALAVSPANATQSTSVATDMVVGSTSLTTGASGSASSGIVGVTTTNSDGATVVTSLASTSSSSTSRSLGVVLSMPPSSYGTSVVALNASTTSSSSSALPTISTPGQPLGPSQISVVANVSSSATPAVSTSGSVTFTFTPTPSTSSSASLSPSLSVSESLTYTLSASSTTGVASTNSSAVSSTGSTIASSLTSASASGRPTSTSTRLSSTGSSPPASGTSSLGSSSSPTLSSSSAPTTTSLTSTPATPSSTSPTTPAPTPSTTTLTATSTSTTTTSVLVTSTRTPSTTSTPYLTLPTPTACAFGDPPTTDQDDSFCAIPLPFTLTLYAQSDTTLYASTNGYLSILNGSQQYQVTTLPDAHIPANTLAPLFEDLYLYANATPAQGIFYQFDPSGVNGTVEYYLGSAAGGWNGTVYHFTVAYDTRSAGRFVVRYLSVPDGGANAAVGVQGVASSGQEVAYTYSYRQANIVANLTLTCDTTSGSGSCVAS</sequence>
<dbReference type="Pfam" id="PF25485">
    <property type="entry name" value="DUF7908"/>
    <property type="match status" value="1"/>
</dbReference>
<evidence type="ECO:0000313" key="4">
    <source>
        <dbReference type="EMBL" id="KAH9819844.1"/>
    </source>
</evidence>
<dbReference type="Proteomes" id="UP001138500">
    <property type="component" value="Unassembled WGS sequence"/>
</dbReference>
<keyword evidence="2" id="KW-0732">Signal</keyword>
<reference evidence="4 5" key="1">
    <citation type="journal article" date="2018" name="IMA Fungus">
        <title>IMA Genome-F 10: Nine draft genome sequences of Claviceps purpurea s.lat., including C. arundinis, C. humidiphila, and C. cf. spartinae, pseudomolecules for the pitch canker pathogen Fusarium circinatum, draft genome of Davidsoniella eucalypti, Grosmannia galeiformis, Quambalaria eucalypti, and Teratosphaeria destructans.</title>
        <authorList>
            <person name="Wingfield B.D."/>
            <person name="Liu M."/>
            <person name="Nguyen H.D."/>
            <person name="Lane F.A."/>
            <person name="Morgan S.W."/>
            <person name="De Vos L."/>
            <person name="Wilken P.M."/>
            <person name="Duong T.A."/>
            <person name="Aylward J."/>
            <person name="Coetzee M.P."/>
            <person name="Dadej K."/>
            <person name="De Beer Z.W."/>
            <person name="Findlay W."/>
            <person name="Havenga M."/>
            <person name="Kolarik M."/>
            <person name="Menzies J.G."/>
            <person name="Naidoo K."/>
            <person name="Pochopski O."/>
            <person name="Shoukouhi P."/>
            <person name="Santana Q.C."/>
            <person name="Seifert K.A."/>
            <person name="Soal N."/>
            <person name="Steenkamp E.T."/>
            <person name="Tatham C.T."/>
            <person name="van der Nest M.A."/>
            <person name="Wingfield M.J."/>
        </authorList>
    </citation>
    <scope>NUCLEOTIDE SEQUENCE [LARGE SCALE GENOMIC DNA]</scope>
    <source>
        <strain evidence="4">CMW44962</strain>
    </source>
</reference>
<feature type="chain" id="PRO_5040769654" description="DUF7908 domain-containing protein" evidence="2">
    <location>
        <begin position="24"/>
        <end position="686"/>
    </location>
</feature>
<feature type="signal peptide" evidence="2">
    <location>
        <begin position="1"/>
        <end position="23"/>
    </location>
</feature>
<dbReference type="AlphaFoldDB" id="A0A9W7VZ69"/>
<dbReference type="InterPro" id="IPR057230">
    <property type="entry name" value="DUF7908"/>
</dbReference>
<evidence type="ECO:0000313" key="5">
    <source>
        <dbReference type="Proteomes" id="UP001138500"/>
    </source>
</evidence>
<evidence type="ECO:0000256" key="2">
    <source>
        <dbReference type="SAM" id="SignalP"/>
    </source>
</evidence>
<dbReference type="OrthoDB" id="5985073at2759"/>
<gene>
    <name evidence="4" type="ORF">Tdes44962_MAKER00833</name>
</gene>